<proteinExistence type="predicted"/>
<name>B6AC44_CRYMR</name>
<keyword evidence="2" id="KW-1185">Reference proteome</keyword>
<dbReference type="OrthoDB" id="337927at2759"/>
<evidence type="ECO:0000313" key="1">
    <source>
        <dbReference type="EMBL" id="EEA05397.1"/>
    </source>
</evidence>
<evidence type="ECO:0000313" key="2">
    <source>
        <dbReference type="Proteomes" id="UP000001460"/>
    </source>
</evidence>
<gene>
    <name evidence="1" type="ORF">CMU_024020</name>
</gene>
<protein>
    <submittedName>
        <fullName evidence="1">Uncharacterized protein</fullName>
    </submittedName>
</protein>
<dbReference type="AlphaFoldDB" id="B6AC44"/>
<organism evidence="1 2">
    <name type="scientific">Cryptosporidium muris (strain RN66)</name>
    <dbReference type="NCBI Taxonomy" id="441375"/>
    <lineage>
        <taxon>Eukaryota</taxon>
        <taxon>Sar</taxon>
        <taxon>Alveolata</taxon>
        <taxon>Apicomplexa</taxon>
        <taxon>Conoidasida</taxon>
        <taxon>Coccidia</taxon>
        <taxon>Eucoccidiorida</taxon>
        <taxon>Eimeriorina</taxon>
        <taxon>Cryptosporidiidae</taxon>
        <taxon>Cryptosporidium</taxon>
    </lineage>
</organism>
<reference evidence="1" key="1">
    <citation type="submission" date="2008-06" db="EMBL/GenBank/DDBJ databases">
        <authorList>
            <person name="Lorenzi H."/>
            <person name="Inman J."/>
            <person name="Miller J."/>
            <person name="Schobel S."/>
            <person name="Amedeo P."/>
            <person name="Caler E.V."/>
            <person name="da Silva J."/>
        </authorList>
    </citation>
    <scope>NUCLEOTIDE SEQUENCE [LARGE SCALE GENOMIC DNA]</scope>
    <source>
        <strain evidence="1">RN66</strain>
    </source>
</reference>
<accession>B6AC44</accession>
<dbReference type="GeneID" id="6995224"/>
<sequence>MVEYMDKLKLQSKFPKVTSFNLYSNTDTLIHNENWNSINLTEVGYYYWDSEFNNSGRTIGSNIGVPLTPMVYSGSLQSIKAETINHQPITPSTEFISSSVDTSPSSTHYDEPFFANSLSSLKVPFPSLKQDLTTCISNDSRNTSELVNPLASNWNPNEYLLVSDSNREYKSDNHSGLNIASDSSSGLSNKGHYSYCDTVYTPESGSQIVNCDQSICPDRYSVIQSCIPQDVNLESGNFYSSSKVYSNSYMKSCTSYGKYIYSNVQNFAFYKVDNVSHCIKKRNKKLNPNERNFYIVDFISELSSNIQSLYLSELKKSPEMIFILKEYSLGSLAMRRSGSSCPAVIKCFFHSYRDGISRLQCKTRRHEGRHFLFIINETKLSRPWVLCPNIKCIKRSKSSGKLRGRVKIYEYCVETDSIVLSPTFLKCANGFLTEDYYLCATLCPQQKYADHESNFWGEDSVSGFGGNKIQQNLACDAGNGSGGLVLSDYILFCNSKHQFVATFKKSQCIINSNVNYKEQGNLNIGTDNISYGMYGSHVEQALVRVMEQVLRTLEQKSENIICDTQINENNSYSSNFIETSLDNSYVRNCCKVDYSNLYTTNDSITMQNTNNQYQVKDVNSDCMDISYIDKAENCSLHYINDDLNSIVNDASYHYSVNFDPQDALVVESSTNWVLDILLNKCSKTINSSNVEKIICDQEQEKQQNQNHYQELVVKQCNSLAMIPNCEAHKIMDGIYSNHSIFEIGHERQQIDGNIVVPISPNYDIH</sequence>
<dbReference type="EMBL" id="DS989727">
    <property type="protein sequence ID" value="EEA05397.1"/>
    <property type="molecule type" value="Genomic_DNA"/>
</dbReference>
<dbReference type="RefSeq" id="XP_002139746.1">
    <property type="nucleotide sequence ID" value="XM_002139710.1"/>
</dbReference>
<dbReference type="Proteomes" id="UP000001460">
    <property type="component" value="Unassembled WGS sequence"/>
</dbReference>
<dbReference type="VEuPathDB" id="CryptoDB:CMU_024020"/>